<evidence type="ECO:0000256" key="10">
    <source>
        <dbReference type="RuleBase" id="RU361189"/>
    </source>
</evidence>
<accession>A0ABT4IFV4</accession>
<evidence type="ECO:0000256" key="11">
    <source>
        <dbReference type="SAM" id="Coils"/>
    </source>
</evidence>
<reference evidence="12" key="1">
    <citation type="submission" date="2022-12" db="EMBL/GenBank/DDBJ databases">
        <title>Isolation and characterisation of novel Methanocorpusculum spp. from native Australian herbivores indicates the genus is ancestrally host-associated.</title>
        <authorList>
            <person name="Volmer J.G."/>
            <person name="Soo R.M."/>
            <person name="Evans P.N."/>
            <person name="Hoedt E.C."/>
            <person name="Astorga Alsina A.L."/>
            <person name="Woodcroft B.J."/>
            <person name="Tyson G.W."/>
            <person name="Hugenholtz P."/>
            <person name="Morrison M."/>
        </authorList>
    </citation>
    <scope>NUCLEOTIDE SEQUENCE</scope>
    <source>
        <strain evidence="12">MG</strain>
    </source>
</reference>
<feature type="transmembrane region" description="Helical" evidence="10">
    <location>
        <begin position="483"/>
        <end position="505"/>
    </location>
</feature>
<evidence type="ECO:0000313" key="12">
    <source>
        <dbReference type="EMBL" id="MCZ0860612.1"/>
    </source>
</evidence>
<evidence type="ECO:0000313" key="13">
    <source>
        <dbReference type="Proteomes" id="UP001141422"/>
    </source>
</evidence>
<evidence type="ECO:0000256" key="3">
    <source>
        <dbReference type="ARBA" id="ARBA00022448"/>
    </source>
</evidence>
<dbReference type="InterPro" id="IPR002490">
    <property type="entry name" value="V-ATPase_116kDa_su"/>
</dbReference>
<keyword evidence="5 10" id="KW-1133">Transmembrane helix</keyword>
<comment type="function">
    <text evidence="8">Component of the A-type ATP synthase that produces ATP from ADP in the presence of a proton gradient across the membrane.</text>
</comment>
<protein>
    <recommendedName>
        <fullName evidence="9 10">A-type ATP synthase subunit I</fullName>
    </recommendedName>
</protein>
<dbReference type="Proteomes" id="UP001141422">
    <property type="component" value="Unassembled WGS sequence"/>
</dbReference>
<organism evidence="12 13">
    <name type="scientific">Methanocorpusculum petauri</name>
    <dbReference type="NCBI Taxonomy" id="3002863"/>
    <lineage>
        <taxon>Archaea</taxon>
        <taxon>Methanobacteriati</taxon>
        <taxon>Methanobacteriota</taxon>
        <taxon>Stenosarchaea group</taxon>
        <taxon>Methanomicrobia</taxon>
        <taxon>Methanomicrobiales</taxon>
        <taxon>Methanocorpusculaceae</taxon>
        <taxon>Methanocorpusculum</taxon>
    </lineage>
</organism>
<sequence>MFQPKPMTHLLIAAPKEQMASVVTELYRHRVFHITDFVDQGKEGYEGVRLGTPLEGAGELSTSLLKIRSIENVFQTSPETLFDVPKRPVATIRQAIERELPAIEAEVNDLTVQRSAAESRIRECEQRITELKPFALVPLEMDLYRGYDSIIAIAGYIDKDVDLSVPHEKYYAARKDGNFIVIFAETKDAAEIERILSDTGFQSVTIPNETGSVQAAVDKYTADQSQAKGAFDTANAKISELKAKYADLLAACDEVLSGDVERAEAPLRFATTEEAFVIDGWVPADHIEPITAGLNQATGGCVYVTVDDDEIDATAIPVEYNNPSFAKPTELFMDVYARPRYNEIDPTLILAIMFPIFFGLIVGDVGYGIIFLILALFARKLAMFKGEGGRNLIKILVGSSISTIFFGLLYSEFLGYALPWHAIIFQRHLAIGADAAAHATGPDAMPMLIMSVWFGIAYITLGRIFGMINHYRMDHPGKHRSKAILGQFGWIAILWGLLILVWSFFSMEQMFGIVGMMPDFTTAPLIAPGFSVAALAGLILLVLGCIFLAQENVLDLMEIPTIISHVLSFCRIAAVGLSSVAIAMVVNYLSFGMFIDPALANLDAVGVIMIIVGVLIFICGHALNVGLGILGGGLHSIRLHYVEFFTKFYVGGGIKYNPFGLKRKFSEE</sequence>
<evidence type="ECO:0000256" key="6">
    <source>
        <dbReference type="ARBA" id="ARBA00023065"/>
    </source>
</evidence>
<evidence type="ECO:0000256" key="9">
    <source>
        <dbReference type="ARBA" id="ARBA00068671"/>
    </source>
</evidence>
<keyword evidence="3 10" id="KW-0813">Transport</keyword>
<keyword evidence="4 10" id="KW-0812">Transmembrane</keyword>
<evidence type="ECO:0000256" key="7">
    <source>
        <dbReference type="ARBA" id="ARBA00023136"/>
    </source>
</evidence>
<dbReference type="PANTHER" id="PTHR11629:SF63">
    <property type="entry name" value="V-TYPE PROTON ATPASE SUBUNIT A"/>
    <property type="match status" value="1"/>
</dbReference>
<gene>
    <name evidence="12" type="ORF">O0S10_05120</name>
</gene>
<keyword evidence="13" id="KW-1185">Reference proteome</keyword>
<name>A0ABT4IFV4_9EURY</name>
<evidence type="ECO:0000256" key="1">
    <source>
        <dbReference type="ARBA" id="ARBA00004141"/>
    </source>
</evidence>
<feature type="transmembrane region" description="Helical" evidence="10">
    <location>
        <begin position="525"/>
        <end position="549"/>
    </location>
</feature>
<feature type="transmembrane region" description="Helical" evidence="10">
    <location>
        <begin position="391"/>
        <end position="410"/>
    </location>
</feature>
<evidence type="ECO:0000256" key="2">
    <source>
        <dbReference type="ARBA" id="ARBA00009904"/>
    </source>
</evidence>
<evidence type="ECO:0000256" key="8">
    <source>
        <dbReference type="ARBA" id="ARBA00059506"/>
    </source>
</evidence>
<comment type="similarity">
    <text evidence="2 10">Belongs to the V-ATPase 116 kDa subunit family.</text>
</comment>
<keyword evidence="6 10" id="KW-0406">Ion transport</keyword>
<evidence type="ECO:0000256" key="4">
    <source>
        <dbReference type="ARBA" id="ARBA00022692"/>
    </source>
</evidence>
<keyword evidence="11" id="KW-0175">Coiled coil</keyword>
<dbReference type="Pfam" id="PF01496">
    <property type="entry name" value="V_ATPase_I"/>
    <property type="match status" value="2"/>
</dbReference>
<comment type="caution">
    <text evidence="12">The sequence shown here is derived from an EMBL/GenBank/DDBJ whole genome shotgun (WGS) entry which is preliminary data.</text>
</comment>
<evidence type="ECO:0000256" key="5">
    <source>
        <dbReference type="ARBA" id="ARBA00022989"/>
    </source>
</evidence>
<dbReference type="PANTHER" id="PTHR11629">
    <property type="entry name" value="VACUOLAR PROTON ATPASES"/>
    <property type="match status" value="1"/>
</dbReference>
<proteinExistence type="inferred from homology"/>
<feature type="coiled-coil region" evidence="11">
    <location>
        <begin position="93"/>
        <end position="127"/>
    </location>
</feature>
<comment type="subcellular location">
    <subcellularLocation>
        <location evidence="1">Membrane</location>
        <topology evidence="1">Multi-pass membrane protein</topology>
    </subcellularLocation>
</comment>
<dbReference type="RefSeq" id="WP_268924827.1">
    <property type="nucleotide sequence ID" value="NZ_JAPTGB010000009.1"/>
</dbReference>
<feature type="transmembrane region" description="Helical" evidence="10">
    <location>
        <begin position="348"/>
        <end position="379"/>
    </location>
</feature>
<feature type="transmembrane region" description="Helical" evidence="10">
    <location>
        <begin position="448"/>
        <end position="471"/>
    </location>
</feature>
<keyword evidence="7 10" id="KW-0472">Membrane</keyword>
<dbReference type="EMBL" id="JAPTGB010000009">
    <property type="protein sequence ID" value="MCZ0860612.1"/>
    <property type="molecule type" value="Genomic_DNA"/>
</dbReference>
<feature type="transmembrane region" description="Helical" evidence="10">
    <location>
        <begin position="569"/>
        <end position="595"/>
    </location>
</feature>
<feature type="transmembrane region" description="Helical" evidence="10">
    <location>
        <begin position="607"/>
        <end position="630"/>
    </location>
</feature>
<dbReference type="NCBIfam" id="NF004430">
    <property type="entry name" value="PRK05771.2-4"/>
    <property type="match status" value="1"/>
</dbReference>